<evidence type="ECO:0000313" key="2">
    <source>
        <dbReference type="EMBL" id="CAK9049316.1"/>
    </source>
</evidence>
<sequence>MTESSSTSYQLTSASSDVHGLPAVGGSRESSSGASSQSERNRSGGSRPYSSRPPKAPRPFTPRRRDLEIEEDPRYAVTQRDFQSPTDESMDTVEGIPFSTVQAFQDQRALNFDQRSVHVEQHVRNPDPSIVGALAAEAASSGLRAEAAQVVAQVREAALQAATDYRVEAVQAVANARIETTVAQASAEASRVSALAEIQYLRKQLETSQRENQMLREQFVKSEIKKSVMLRAFNKLIFVLKGLSNRSLE</sequence>
<evidence type="ECO:0000256" key="1">
    <source>
        <dbReference type="SAM" id="MobiDB-lite"/>
    </source>
</evidence>
<feature type="region of interest" description="Disordered" evidence="1">
    <location>
        <begin position="1"/>
        <end position="91"/>
    </location>
</feature>
<reference evidence="2 3" key="1">
    <citation type="submission" date="2024-02" db="EMBL/GenBank/DDBJ databases">
        <authorList>
            <person name="Chen Y."/>
            <person name="Shah S."/>
            <person name="Dougan E. K."/>
            <person name="Thang M."/>
            <person name="Chan C."/>
        </authorList>
    </citation>
    <scope>NUCLEOTIDE SEQUENCE [LARGE SCALE GENOMIC DNA]</scope>
</reference>
<dbReference type="EMBL" id="CAXAMN010016891">
    <property type="protein sequence ID" value="CAK9049316.1"/>
    <property type="molecule type" value="Genomic_DNA"/>
</dbReference>
<feature type="compositionally biased region" description="Low complexity" evidence="1">
    <location>
        <begin position="1"/>
        <end position="16"/>
    </location>
</feature>
<organism evidence="2 3">
    <name type="scientific">Durusdinium trenchii</name>
    <dbReference type="NCBI Taxonomy" id="1381693"/>
    <lineage>
        <taxon>Eukaryota</taxon>
        <taxon>Sar</taxon>
        <taxon>Alveolata</taxon>
        <taxon>Dinophyceae</taxon>
        <taxon>Suessiales</taxon>
        <taxon>Symbiodiniaceae</taxon>
        <taxon>Durusdinium</taxon>
    </lineage>
</organism>
<comment type="caution">
    <text evidence="2">The sequence shown here is derived from an EMBL/GenBank/DDBJ whole genome shotgun (WGS) entry which is preliminary data.</text>
</comment>
<gene>
    <name evidence="2" type="ORF">CCMP2556_LOCUS25257</name>
</gene>
<protein>
    <submittedName>
        <fullName evidence="2">Uncharacterized protein</fullName>
    </submittedName>
</protein>
<name>A0ABP0MCV6_9DINO</name>
<evidence type="ECO:0000313" key="3">
    <source>
        <dbReference type="Proteomes" id="UP001642484"/>
    </source>
</evidence>
<dbReference type="Proteomes" id="UP001642484">
    <property type="component" value="Unassembled WGS sequence"/>
</dbReference>
<keyword evidence="3" id="KW-1185">Reference proteome</keyword>
<proteinExistence type="predicted"/>
<accession>A0ABP0MCV6</accession>
<feature type="compositionally biased region" description="Low complexity" evidence="1">
    <location>
        <begin position="25"/>
        <end position="53"/>
    </location>
</feature>